<reference evidence="7" key="1">
    <citation type="submission" date="2013-08" db="EMBL/GenBank/DDBJ databases">
        <title>Gene expansion shapes genome architecture in the human pathogen Lichtheimia corymbifera: an evolutionary genomics analysis in the ancient terrestrial Mucorales (Mucoromycotina).</title>
        <authorList>
            <person name="Schwartze V.U."/>
            <person name="Winter S."/>
            <person name="Shelest E."/>
            <person name="Marcet-Houben M."/>
            <person name="Horn F."/>
            <person name="Wehner S."/>
            <person name="Hoffmann K."/>
            <person name="Riege K."/>
            <person name="Sammeth M."/>
            <person name="Nowrousian M."/>
            <person name="Valiante V."/>
            <person name="Linde J."/>
            <person name="Jacobsen I.D."/>
            <person name="Marz M."/>
            <person name="Brakhage A.A."/>
            <person name="Gabaldon T."/>
            <person name="Bocker S."/>
            <person name="Voigt K."/>
        </authorList>
    </citation>
    <scope>NUCLEOTIDE SEQUENCE [LARGE SCALE GENOMIC DNA]</scope>
    <source>
        <strain evidence="7">FSU 9682</strain>
    </source>
</reference>
<dbReference type="AlphaFoldDB" id="A0A068S120"/>
<comment type="caution">
    <text evidence="7">The sequence shown here is derived from an EMBL/GenBank/DDBJ whole genome shotgun (WGS) entry which is preliminary data.</text>
</comment>
<evidence type="ECO:0000256" key="2">
    <source>
        <dbReference type="ARBA" id="ARBA00010239"/>
    </source>
</evidence>
<evidence type="ECO:0000256" key="3">
    <source>
        <dbReference type="ARBA" id="ARBA00023015"/>
    </source>
</evidence>
<feature type="compositionally biased region" description="Low complexity" evidence="6">
    <location>
        <begin position="166"/>
        <end position="203"/>
    </location>
</feature>
<evidence type="ECO:0000256" key="1">
    <source>
        <dbReference type="ARBA" id="ARBA00004123"/>
    </source>
</evidence>
<feature type="compositionally biased region" description="Pro residues" evidence="6">
    <location>
        <begin position="41"/>
        <end position="56"/>
    </location>
</feature>
<keyword evidence="5" id="KW-0539">Nucleus</keyword>
<dbReference type="Proteomes" id="UP000027586">
    <property type="component" value="Unassembled WGS sequence"/>
</dbReference>
<dbReference type="GO" id="GO:0000228">
    <property type="term" value="C:nuclear chromosome"/>
    <property type="evidence" value="ECO:0007669"/>
    <property type="project" value="InterPro"/>
</dbReference>
<feature type="compositionally biased region" description="Acidic residues" evidence="6">
    <location>
        <begin position="138"/>
        <end position="149"/>
    </location>
</feature>
<sequence>MAMPNGTQPLMPTPIQPHPQQHPPILPYMQQQQQQQQQQPPQQPMLPFPYPYPIQPSPSGRVPIPAQPSQPHSMFVPPPPVMQQQQPPMPQNMIQRLPPHIQGLYSTYPTRLKHSQENALLLPTSYLAARKSRFESEDDFDEYADDSDDGASAAGSASMNNPPAVRATRSATAAAAAQAQAQAQASAINRGTPTPSSGAPPGAVAQHVDMRKIIRKRNHIYPPQHEIDRASTMEEVLVPIRLDIDLDDVKLRDVFLWNMNEQFLTPEKFAEILCEDLELSVARFVPLIAESIRNQVVDFEAIHEVELPPDSIRVVINLDLQIGKINLRDRFEWDLENTTGNAPEIFSRQLAAEVGLGGEYVCIIAHAIREQLYRHKRQWVDESLMEELAEPLATGFRSIESAETWAPQMELLSNEELEKLLIAQERNMRRLRRETRFKRSRRRVSVTPSRRNYGTP</sequence>
<evidence type="ECO:0000313" key="7">
    <source>
        <dbReference type="EMBL" id="CDH56058.1"/>
    </source>
</evidence>
<name>A0A068S120_9FUNG</name>
<feature type="region of interest" description="Disordered" evidence="6">
    <location>
        <begin position="138"/>
        <end position="205"/>
    </location>
</feature>
<accession>A0A068S120</accession>
<dbReference type="EMBL" id="CBTN010000034">
    <property type="protein sequence ID" value="CDH56058.1"/>
    <property type="molecule type" value="Genomic_DNA"/>
</dbReference>
<dbReference type="InterPro" id="IPR006939">
    <property type="entry name" value="SNF5"/>
</dbReference>
<keyword evidence="3" id="KW-0805">Transcription regulation</keyword>
<protein>
    <submittedName>
        <fullName evidence="7">Swi snf-related matrix-associated actin-dependent regulator of chromatin subfamily b member 1</fullName>
    </submittedName>
</protein>
<keyword evidence="4" id="KW-0804">Transcription</keyword>
<dbReference type="Pfam" id="PF04855">
    <property type="entry name" value="SNF5"/>
    <property type="match status" value="1"/>
</dbReference>
<feature type="compositionally biased region" description="Polar residues" evidence="6">
    <location>
        <begin position="1"/>
        <end position="10"/>
    </location>
</feature>
<dbReference type="STRING" id="1263082.A0A068S120"/>
<gene>
    <name evidence="7" type="ORF">LCOR_07143.1</name>
</gene>
<evidence type="ECO:0000256" key="6">
    <source>
        <dbReference type="SAM" id="MobiDB-lite"/>
    </source>
</evidence>
<feature type="compositionally biased region" description="Low complexity" evidence="6">
    <location>
        <begin position="27"/>
        <end position="40"/>
    </location>
</feature>
<evidence type="ECO:0000313" key="8">
    <source>
        <dbReference type="Proteomes" id="UP000027586"/>
    </source>
</evidence>
<organism evidence="7 8">
    <name type="scientific">Lichtheimia corymbifera JMRC:FSU:9682</name>
    <dbReference type="NCBI Taxonomy" id="1263082"/>
    <lineage>
        <taxon>Eukaryota</taxon>
        <taxon>Fungi</taxon>
        <taxon>Fungi incertae sedis</taxon>
        <taxon>Mucoromycota</taxon>
        <taxon>Mucoromycotina</taxon>
        <taxon>Mucoromycetes</taxon>
        <taxon>Mucorales</taxon>
        <taxon>Lichtheimiaceae</taxon>
        <taxon>Lichtheimia</taxon>
    </lineage>
</organism>
<comment type="subcellular location">
    <subcellularLocation>
        <location evidence="1">Nucleus</location>
    </subcellularLocation>
</comment>
<keyword evidence="8" id="KW-1185">Reference proteome</keyword>
<dbReference type="OrthoDB" id="10258327at2759"/>
<comment type="similarity">
    <text evidence="2">Belongs to the SNF5 family.</text>
</comment>
<dbReference type="GO" id="GO:0006338">
    <property type="term" value="P:chromatin remodeling"/>
    <property type="evidence" value="ECO:0007669"/>
    <property type="project" value="InterPro"/>
</dbReference>
<feature type="region of interest" description="Disordered" evidence="6">
    <location>
        <begin position="1"/>
        <end position="70"/>
    </location>
</feature>
<dbReference type="VEuPathDB" id="FungiDB:LCOR_07143.1"/>
<feature type="compositionally biased region" description="Pro residues" evidence="6">
    <location>
        <begin position="11"/>
        <end position="26"/>
    </location>
</feature>
<evidence type="ECO:0000256" key="4">
    <source>
        <dbReference type="ARBA" id="ARBA00023163"/>
    </source>
</evidence>
<dbReference type="PANTHER" id="PTHR10019">
    <property type="entry name" value="SNF5"/>
    <property type="match status" value="1"/>
</dbReference>
<proteinExistence type="inferred from homology"/>
<evidence type="ECO:0000256" key="5">
    <source>
        <dbReference type="ARBA" id="ARBA00023242"/>
    </source>
</evidence>